<dbReference type="GO" id="GO:0006351">
    <property type="term" value="P:DNA-templated transcription"/>
    <property type="evidence" value="ECO:0007669"/>
    <property type="project" value="InterPro"/>
</dbReference>
<protein>
    <recommendedName>
        <fullName evidence="8">Zn(2)-C6 fungal-type domain-containing protein</fullName>
    </recommendedName>
</protein>
<evidence type="ECO:0000259" key="8">
    <source>
        <dbReference type="PROSITE" id="PS50048"/>
    </source>
</evidence>
<keyword evidence="2" id="KW-0479">Metal-binding</keyword>
<gene>
    <name evidence="9" type="ORF">A1O1_06177</name>
</gene>
<keyword evidence="3" id="KW-0805">Transcription regulation</keyword>
<dbReference type="GO" id="GO:0005634">
    <property type="term" value="C:nucleus"/>
    <property type="evidence" value="ECO:0007669"/>
    <property type="project" value="UniProtKB-SubCell"/>
</dbReference>
<evidence type="ECO:0000256" key="2">
    <source>
        <dbReference type="ARBA" id="ARBA00022723"/>
    </source>
</evidence>
<dbReference type="Proteomes" id="UP000019484">
    <property type="component" value="Unassembled WGS sequence"/>
</dbReference>
<comment type="caution">
    <text evidence="9">The sequence shown here is derived from an EMBL/GenBank/DDBJ whole genome shotgun (WGS) entry which is preliminary data.</text>
</comment>
<evidence type="ECO:0000256" key="7">
    <source>
        <dbReference type="SAM" id="MobiDB-lite"/>
    </source>
</evidence>
<dbReference type="AlphaFoldDB" id="W9Y002"/>
<feature type="compositionally biased region" description="Polar residues" evidence="7">
    <location>
        <begin position="94"/>
        <end position="109"/>
    </location>
</feature>
<dbReference type="Pfam" id="PF04082">
    <property type="entry name" value="Fungal_trans"/>
    <property type="match status" value="1"/>
</dbReference>
<name>W9Y002_9EURO</name>
<dbReference type="InterPro" id="IPR036864">
    <property type="entry name" value="Zn2-C6_fun-type_DNA-bd_sf"/>
</dbReference>
<dbReference type="HOGENOM" id="CLU_013260_0_0_1"/>
<dbReference type="Pfam" id="PF00172">
    <property type="entry name" value="Zn_clus"/>
    <property type="match status" value="1"/>
</dbReference>
<dbReference type="GeneID" id="19161045"/>
<feature type="region of interest" description="Disordered" evidence="7">
    <location>
        <begin position="87"/>
        <end position="114"/>
    </location>
</feature>
<proteinExistence type="predicted"/>
<evidence type="ECO:0000256" key="1">
    <source>
        <dbReference type="ARBA" id="ARBA00004123"/>
    </source>
</evidence>
<dbReference type="PANTHER" id="PTHR31001:SF90">
    <property type="entry name" value="CENTROMERE DNA-BINDING PROTEIN COMPLEX CBF3 SUBUNIT B"/>
    <property type="match status" value="1"/>
</dbReference>
<dbReference type="CDD" id="cd00067">
    <property type="entry name" value="GAL4"/>
    <property type="match status" value="1"/>
</dbReference>
<keyword evidence="4" id="KW-0238">DNA-binding</keyword>
<dbReference type="eggNOG" id="ENOG502SJ9D">
    <property type="taxonomic scope" value="Eukaryota"/>
</dbReference>
<evidence type="ECO:0000256" key="4">
    <source>
        <dbReference type="ARBA" id="ARBA00023125"/>
    </source>
</evidence>
<dbReference type="PROSITE" id="PS00463">
    <property type="entry name" value="ZN2_CY6_FUNGAL_1"/>
    <property type="match status" value="1"/>
</dbReference>
<dbReference type="GO" id="GO:0000981">
    <property type="term" value="F:DNA-binding transcription factor activity, RNA polymerase II-specific"/>
    <property type="evidence" value="ECO:0007669"/>
    <property type="project" value="InterPro"/>
</dbReference>
<evidence type="ECO:0000256" key="3">
    <source>
        <dbReference type="ARBA" id="ARBA00023015"/>
    </source>
</evidence>
<dbReference type="GO" id="GO:0003677">
    <property type="term" value="F:DNA binding"/>
    <property type="evidence" value="ECO:0007669"/>
    <property type="project" value="UniProtKB-KW"/>
</dbReference>
<dbReference type="Gene3D" id="4.10.240.10">
    <property type="entry name" value="Zn(2)-C6 fungal-type DNA-binding domain"/>
    <property type="match status" value="1"/>
</dbReference>
<dbReference type="EMBL" id="AMWN01000005">
    <property type="protein sequence ID" value="EXJ85808.1"/>
    <property type="molecule type" value="Genomic_DNA"/>
</dbReference>
<accession>W9Y002</accession>
<dbReference type="SMART" id="SM00066">
    <property type="entry name" value="GAL4"/>
    <property type="match status" value="1"/>
</dbReference>
<feature type="domain" description="Zn(2)-C6 fungal-type" evidence="8">
    <location>
        <begin position="23"/>
        <end position="50"/>
    </location>
</feature>
<dbReference type="RefSeq" id="XP_007725246.1">
    <property type="nucleotide sequence ID" value="XM_007727056.1"/>
</dbReference>
<dbReference type="OrthoDB" id="3014581at2759"/>
<dbReference type="PANTHER" id="PTHR31001">
    <property type="entry name" value="UNCHARACTERIZED TRANSCRIPTIONAL REGULATORY PROTEIN"/>
    <property type="match status" value="1"/>
</dbReference>
<comment type="subcellular location">
    <subcellularLocation>
        <location evidence="1">Nucleus</location>
    </subcellularLocation>
</comment>
<dbReference type="InterPro" id="IPR050613">
    <property type="entry name" value="Sec_Metabolite_Reg"/>
</dbReference>
<sequence length="700" mass="78762">MSLAGPKTRTANPLKRPRQEPVSCQFCRSKKLKCNRQHPCSNCVARGLPCNSSSQPSNNIRSPVDALNESILCRLQRLEDMILGPAQHGLPAANQGSQPSPSLTQSRPTASPMECLSPASEYEEAVQSLERIANPRDPFLSSNLEGPEIRVLATQQICDIYGVAHIRAAHGWQDSRCLFLPPEHEASLLLDHYISHIDALQHVVYIPRVRALMDEVYLQLQQALPVVHSQVALLMSIFATSAALLTGVGGSLQQLFRTSDPYQAARIWANAALELMEFSRRTTAGSLEYVQTSILMGFLSYHMEDFSARSRFLFVGAVAIARDLCLHKLDAPTNRPSDSSNPIETEIKRRVWWHIVATDWLLAHNGGPQEGTYLVHPRHMCVNLPRNVNDTDLYHDNPSIDLPLSEPTIMSYYIQRIKVADICRSVVDVMPLSSPSISKIDYQDVIALDRKFEAFFEDLPWFFKMDDKSRAESDAIMRKYPHMRLQRYTLGTVALIQRCKLHQPFLIRRSAEGYYNYSRDVSLQCARAVISLKGVLDAEVGTMVHAPIQPGSIAYHIFMATIVLVMDICFNRNEGDDAARKAEVTAACKALEDCISRSRAACDFLSSVTETLRKYKVKLHHPPGGMVQEAIVPASMEMFHPSQDVLPISKQQPDNASSMDNTQHVFADFDKIWKEYVEYGPNMDMPDWDSLFNDLDSRLY</sequence>
<dbReference type="SUPFAM" id="SSF57701">
    <property type="entry name" value="Zn2/Cys6 DNA-binding domain"/>
    <property type="match status" value="1"/>
</dbReference>
<evidence type="ECO:0000313" key="10">
    <source>
        <dbReference type="Proteomes" id="UP000019484"/>
    </source>
</evidence>
<keyword evidence="5" id="KW-0804">Transcription</keyword>
<dbReference type="GO" id="GO:0008270">
    <property type="term" value="F:zinc ion binding"/>
    <property type="evidence" value="ECO:0007669"/>
    <property type="project" value="InterPro"/>
</dbReference>
<reference evidence="9 10" key="1">
    <citation type="submission" date="2013-03" db="EMBL/GenBank/DDBJ databases">
        <title>The Genome Sequence of Capronia coronata CBS 617.96.</title>
        <authorList>
            <consortium name="The Broad Institute Genomics Platform"/>
            <person name="Cuomo C."/>
            <person name="de Hoog S."/>
            <person name="Gorbushina A."/>
            <person name="Walker B."/>
            <person name="Young S.K."/>
            <person name="Zeng Q."/>
            <person name="Gargeya S."/>
            <person name="Fitzgerald M."/>
            <person name="Haas B."/>
            <person name="Abouelleil A."/>
            <person name="Allen A.W."/>
            <person name="Alvarado L."/>
            <person name="Arachchi H.M."/>
            <person name="Berlin A.M."/>
            <person name="Chapman S.B."/>
            <person name="Gainer-Dewar J."/>
            <person name="Goldberg J."/>
            <person name="Griggs A."/>
            <person name="Gujja S."/>
            <person name="Hansen M."/>
            <person name="Howarth C."/>
            <person name="Imamovic A."/>
            <person name="Ireland A."/>
            <person name="Larimer J."/>
            <person name="McCowan C."/>
            <person name="Murphy C."/>
            <person name="Pearson M."/>
            <person name="Poon T.W."/>
            <person name="Priest M."/>
            <person name="Roberts A."/>
            <person name="Saif S."/>
            <person name="Shea T."/>
            <person name="Sisk P."/>
            <person name="Sykes S."/>
            <person name="Wortman J."/>
            <person name="Nusbaum C."/>
            <person name="Birren B."/>
        </authorList>
    </citation>
    <scope>NUCLEOTIDE SEQUENCE [LARGE SCALE GENOMIC DNA]</scope>
    <source>
        <strain evidence="9 10">CBS 617.96</strain>
    </source>
</reference>
<keyword evidence="6" id="KW-0539">Nucleus</keyword>
<dbReference type="InterPro" id="IPR007219">
    <property type="entry name" value="XnlR_reg_dom"/>
</dbReference>
<dbReference type="InterPro" id="IPR001138">
    <property type="entry name" value="Zn2Cys6_DnaBD"/>
</dbReference>
<organism evidence="9 10">
    <name type="scientific">Capronia coronata CBS 617.96</name>
    <dbReference type="NCBI Taxonomy" id="1182541"/>
    <lineage>
        <taxon>Eukaryota</taxon>
        <taxon>Fungi</taxon>
        <taxon>Dikarya</taxon>
        <taxon>Ascomycota</taxon>
        <taxon>Pezizomycotina</taxon>
        <taxon>Eurotiomycetes</taxon>
        <taxon>Chaetothyriomycetidae</taxon>
        <taxon>Chaetothyriales</taxon>
        <taxon>Herpotrichiellaceae</taxon>
        <taxon>Capronia</taxon>
    </lineage>
</organism>
<dbReference type="CDD" id="cd12148">
    <property type="entry name" value="fungal_TF_MHR"/>
    <property type="match status" value="1"/>
</dbReference>
<evidence type="ECO:0000313" key="9">
    <source>
        <dbReference type="EMBL" id="EXJ85808.1"/>
    </source>
</evidence>
<evidence type="ECO:0000256" key="6">
    <source>
        <dbReference type="ARBA" id="ARBA00023242"/>
    </source>
</evidence>
<dbReference type="STRING" id="1182541.W9Y002"/>
<evidence type="ECO:0000256" key="5">
    <source>
        <dbReference type="ARBA" id="ARBA00023163"/>
    </source>
</evidence>
<dbReference type="PROSITE" id="PS50048">
    <property type="entry name" value="ZN2_CY6_FUNGAL_2"/>
    <property type="match status" value="1"/>
</dbReference>
<keyword evidence="10" id="KW-1185">Reference proteome</keyword>